<feature type="transmembrane region" description="Helical" evidence="1">
    <location>
        <begin position="137"/>
        <end position="160"/>
    </location>
</feature>
<keyword evidence="1" id="KW-0812">Transmembrane</keyword>
<feature type="transmembrane region" description="Helical" evidence="1">
    <location>
        <begin position="12"/>
        <end position="31"/>
    </location>
</feature>
<dbReference type="EMBL" id="JAVDDT010000006">
    <property type="protein sequence ID" value="MDQ2070271.1"/>
    <property type="molecule type" value="Genomic_DNA"/>
</dbReference>
<name>A0ABU0W8A2_9GAMM</name>
<feature type="transmembrane region" description="Helical" evidence="1">
    <location>
        <begin position="356"/>
        <end position="374"/>
    </location>
</feature>
<organism evidence="3 4">
    <name type="scientific">Natronospira bacteriovora</name>
    <dbReference type="NCBI Taxonomy" id="3069753"/>
    <lineage>
        <taxon>Bacteria</taxon>
        <taxon>Pseudomonadati</taxon>
        <taxon>Pseudomonadota</taxon>
        <taxon>Gammaproteobacteria</taxon>
        <taxon>Natronospirales</taxon>
        <taxon>Natronospiraceae</taxon>
        <taxon>Natronospira</taxon>
    </lineage>
</organism>
<evidence type="ECO:0000313" key="4">
    <source>
        <dbReference type="Proteomes" id="UP001239019"/>
    </source>
</evidence>
<dbReference type="InterPro" id="IPR052529">
    <property type="entry name" value="Bact_Transport_Assoc"/>
</dbReference>
<accession>A0ABU0W8A2</accession>
<keyword evidence="1" id="KW-1133">Transmembrane helix</keyword>
<feature type="transmembrane region" description="Helical" evidence="1">
    <location>
        <begin position="99"/>
        <end position="131"/>
    </location>
</feature>
<reference evidence="3 4" key="1">
    <citation type="submission" date="2023-08" db="EMBL/GenBank/DDBJ databases">
        <title>Whole-genome sequencing of halo(alkali)philic microorganisms from hypersaline lakes.</title>
        <authorList>
            <person name="Sorokin D.Y."/>
            <person name="Abbas B."/>
            <person name="Merkel A.Y."/>
        </authorList>
    </citation>
    <scope>NUCLEOTIDE SEQUENCE [LARGE SCALE GENOMIC DNA]</scope>
    <source>
        <strain evidence="3 4">AB-CW4</strain>
    </source>
</reference>
<comment type="caution">
    <text evidence="3">The sequence shown here is derived from an EMBL/GenBank/DDBJ whole genome shotgun (WGS) entry which is preliminary data.</text>
</comment>
<feature type="transmembrane region" description="Helical" evidence="1">
    <location>
        <begin position="205"/>
        <end position="234"/>
    </location>
</feature>
<dbReference type="RefSeq" id="WP_306728765.1">
    <property type="nucleotide sequence ID" value="NZ_JAVDDT010000006.1"/>
</dbReference>
<gene>
    <name evidence="3" type="ORF">RBH19_10305</name>
</gene>
<feature type="transmembrane region" description="Helical" evidence="1">
    <location>
        <begin position="285"/>
        <end position="305"/>
    </location>
</feature>
<sequence>MSSRQRHDSLDMLRGFAILGILVMNIQAFSMPWPAYANPFAYGDMSGLNGIVYFASHVFFDTKFYSLFAMMFGAGLALMAERASHEGVWASGRHYRRMLFLAIVGLLHGFFIWYGDILFIYAVCGSVAWLFRRRRTATLLIVAALFLIIPILLALFVNWSMQFWPEETVRGLEMWWGAASPAVAADLAAYSGAYSEQLAVRAETYLSVITWGLVTTVFWHATGLMLLGMALYRLGLLTAQASSRHYLLIAIIGSAIGLLMTLWGLQEIGARDWAFPWTKFVGRQFNNIGAPFMALAYLSLLMLLYRSGLARRLQAGLQAVGRTALSNYLLQSLICTTVFYGHGLGLFGEVSRSQQLLVVFAIWLVQILLSSYWLRHFRQGPVEWVARGFSHLQIAPLRKVR</sequence>
<protein>
    <submittedName>
        <fullName evidence="3">DUF418 domain-containing protein</fullName>
    </submittedName>
</protein>
<dbReference type="InterPro" id="IPR007349">
    <property type="entry name" value="DUF418"/>
</dbReference>
<evidence type="ECO:0000256" key="1">
    <source>
        <dbReference type="SAM" id="Phobius"/>
    </source>
</evidence>
<proteinExistence type="predicted"/>
<evidence type="ECO:0000259" key="2">
    <source>
        <dbReference type="Pfam" id="PF04235"/>
    </source>
</evidence>
<feature type="domain" description="DUF418" evidence="2">
    <location>
        <begin position="231"/>
        <end position="389"/>
    </location>
</feature>
<dbReference type="PANTHER" id="PTHR30590:SF2">
    <property type="entry name" value="INNER MEMBRANE PROTEIN"/>
    <property type="match status" value="1"/>
</dbReference>
<keyword evidence="1" id="KW-0472">Membrane</keyword>
<feature type="transmembrane region" description="Helical" evidence="1">
    <location>
        <begin position="172"/>
        <end position="193"/>
    </location>
</feature>
<feature type="transmembrane region" description="Helical" evidence="1">
    <location>
        <begin position="51"/>
        <end position="78"/>
    </location>
</feature>
<feature type="transmembrane region" description="Helical" evidence="1">
    <location>
        <begin position="325"/>
        <end position="344"/>
    </location>
</feature>
<evidence type="ECO:0000313" key="3">
    <source>
        <dbReference type="EMBL" id="MDQ2070271.1"/>
    </source>
</evidence>
<dbReference type="Pfam" id="PF04235">
    <property type="entry name" value="DUF418"/>
    <property type="match status" value="1"/>
</dbReference>
<dbReference type="PANTHER" id="PTHR30590">
    <property type="entry name" value="INNER MEMBRANE PROTEIN"/>
    <property type="match status" value="1"/>
</dbReference>
<dbReference type="Proteomes" id="UP001239019">
    <property type="component" value="Unassembled WGS sequence"/>
</dbReference>
<keyword evidence="4" id="KW-1185">Reference proteome</keyword>
<feature type="transmembrane region" description="Helical" evidence="1">
    <location>
        <begin position="246"/>
        <end position="265"/>
    </location>
</feature>